<protein>
    <submittedName>
        <fullName evidence="2">Uncharacterized protein</fullName>
    </submittedName>
</protein>
<dbReference type="Proteomes" id="UP000192920">
    <property type="component" value="Unassembled WGS sequence"/>
</dbReference>
<gene>
    <name evidence="2" type="ORF">SAMN02745746_03864</name>
</gene>
<feature type="transmembrane region" description="Helical" evidence="1">
    <location>
        <begin position="122"/>
        <end position="141"/>
    </location>
</feature>
<proteinExistence type="predicted"/>
<feature type="transmembrane region" description="Helical" evidence="1">
    <location>
        <begin position="12"/>
        <end position="32"/>
    </location>
</feature>
<dbReference type="STRING" id="1123014.SAMN02745746_03864"/>
<feature type="transmembrane region" description="Helical" evidence="1">
    <location>
        <begin position="44"/>
        <end position="62"/>
    </location>
</feature>
<evidence type="ECO:0000256" key="1">
    <source>
        <dbReference type="SAM" id="Phobius"/>
    </source>
</evidence>
<keyword evidence="1" id="KW-1133">Transmembrane helix</keyword>
<name>A0A1Y6CFZ5_9NEIS</name>
<evidence type="ECO:0000313" key="2">
    <source>
        <dbReference type="EMBL" id="SMF54313.1"/>
    </source>
</evidence>
<keyword evidence="1" id="KW-0472">Membrane</keyword>
<accession>A0A1Y6CFZ5</accession>
<reference evidence="3" key="1">
    <citation type="submission" date="2017-04" db="EMBL/GenBank/DDBJ databases">
        <authorList>
            <person name="Varghese N."/>
            <person name="Submissions S."/>
        </authorList>
    </citation>
    <scope>NUCLEOTIDE SEQUENCE [LARGE SCALE GENOMIC DNA]</scope>
    <source>
        <strain evidence="3">DSM 22618</strain>
    </source>
</reference>
<keyword evidence="3" id="KW-1185">Reference proteome</keyword>
<evidence type="ECO:0000313" key="3">
    <source>
        <dbReference type="Proteomes" id="UP000192920"/>
    </source>
</evidence>
<dbReference type="AlphaFoldDB" id="A0A1Y6CFZ5"/>
<dbReference type="EMBL" id="FXAG01000031">
    <property type="protein sequence ID" value="SMF54313.1"/>
    <property type="molecule type" value="Genomic_DNA"/>
</dbReference>
<organism evidence="2 3">
    <name type="scientific">Pseudogulbenkiania subflava DSM 22618</name>
    <dbReference type="NCBI Taxonomy" id="1123014"/>
    <lineage>
        <taxon>Bacteria</taxon>
        <taxon>Pseudomonadati</taxon>
        <taxon>Pseudomonadota</taxon>
        <taxon>Betaproteobacteria</taxon>
        <taxon>Neisseriales</taxon>
        <taxon>Chromobacteriaceae</taxon>
        <taxon>Pseudogulbenkiania</taxon>
    </lineage>
</organism>
<dbReference type="RefSeq" id="WP_085277840.1">
    <property type="nucleotide sequence ID" value="NZ_FXAG01000031.1"/>
</dbReference>
<feature type="transmembrane region" description="Helical" evidence="1">
    <location>
        <begin position="94"/>
        <end position="116"/>
    </location>
</feature>
<keyword evidence="1" id="KW-0812">Transmembrane</keyword>
<sequence length="155" mass="17845">MKRYRQLLDRLHALALGPTLLLFGLPLGSLLYGLQQHTFRPLLWAAYCLAAMLMLIAPMWLFRRKLAAWMADDFAGWRHERARGKWAFAVRQGLVWRGLPLALFSLTMLMLGYAKLPTPADVLFNLVSWGVAGVVFTSMDWNAMERAFRRRHPTD</sequence>